<proteinExistence type="predicted"/>
<evidence type="ECO:0000256" key="3">
    <source>
        <dbReference type="SAM" id="MobiDB-lite"/>
    </source>
</evidence>
<name>A0A1V6SLB5_9EURO</name>
<sequence>MPKPAWWDRPSKARHGFGSEKDIIPHDRQHAETTIVKIYSLQVYGLSTGIQGVPGASGIIEPSRTAILSGFPLVLLLLFPSPLPLDTTWSGLSSPQRVSHYPRLRIVEESARSWYTGVVAFREEVRDLVSGSDVSEAAGEFLVHNRLSANSYAQRLLAPARSHPVSPTILKPWQVTDESWMLQQEDMPIHGSILADACGLGKTLTALALIYPPISGSIPPHAYPDVIGTDRYMAARD</sequence>
<evidence type="ECO:0000259" key="4">
    <source>
        <dbReference type="Pfam" id="PF00176"/>
    </source>
</evidence>
<evidence type="ECO:0000256" key="2">
    <source>
        <dbReference type="ARBA" id="ARBA00022840"/>
    </source>
</evidence>
<keyword evidence="1" id="KW-0547">Nucleotide-binding</keyword>
<evidence type="ECO:0000313" key="5">
    <source>
        <dbReference type="EMBL" id="OQE14855.1"/>
    </source>
</evidence>
<dbReference type="InterPro" id="IPR000330">
    <property type="entry name" value="SNF2_N"/>
</dbReference>
<dbReference type="GO" id="GO:0005524">
    <property type="term" value="F:ATP binding"/>
    <property type="evidence" value="ECO:0007669"/>
    <property type="project" value="InterPro"/>
</dbReference>
<dbReference type="InterPro" id="IPR038718">
    <property type="entry name" value="SNF2-like_sf"/>
</dbReference>
<dbReference type="STRING" id="254877.A0A1V6SLB5"/>
<feature type="region of interest" description="Disordered" evidence="3">
    <location>
        <begin position="1"/>
        <end position="22"/>
    </location>
</feature>
<dbReference type="Proteomes" id="UP000191342">
    <property type="component" value="Unassembled WGS sequence"/>
</dbReference>
<protein>
    <recommendedName>
        <fullName evidence="4">SNF2 N-terminal domain-containing protein</fullName>
    </recommendedName>
</protein>
<gene>
    <name evidence="5" type="ORF">PENFLA_c035G03070</name>
</gene>
<dbReference type="AlphaFoldDB" id="A0A1V6SLB5"/>
<dbReference type="SUPFAM" id="SSF52540">
    <property type="entry name" value="P-loop containing nucleoside triphosphate hydrolases"/>
    <property type="match status" value="1"/>
</dbReference>
<comment type="caution">
    <text evidence="5">The sequence shown here is derived from an EMBL/GenBank/DDBJ whole genome shotgun (WGS) entry which is preliminary data.</text>
</comment>
<reference evidence="6" key="1">
    <citation type="journal article" date="2017" name="Nat. Microbiol.">
        <title>Global analysis of biosynthetic gene clusters reveals vast potential of secondary metabolite production in Penicillium species.</title>
        <authorList>
            <person name="Nielsen J.C."/>
            <person name="Grijseels S."/>
            <person name="Prigent S."/>
            <person name="Ji B."/>
            <person name="Dainat J."/>
            <person name="Nielsen K.F."/>
            <person name="Frisvad J.C."/>
            <person name="Workman M."/>
            <person name="Nielsen J."/>
        </authorList>
    </citation>
    <scope>NUCLEOTIDE SEQUENCE [LARGE SCALE GENOMIC DNA]</scope>
    <source>
        <strain evidence="6">IBT 14082</strain>
    </source>
</reference>
<dbReference type="InterPro" id="IPR027417">
    <property type="entry name" value="P-loop_NTPase"/>
</dbReference>
<keyword evidence="6" id="KW-1185">Reference proteome</keyword>
<organism evidence="5 6">
    <name type="scientific">Penicillium flavigenum</name>
    <dbReference type="NCBI Taxonomy" id="254877"/>
    <lineage>
        <taxon>Eukaryota</taxon>
        <taxon>Fungi</taxon>
        <taxon>Dikarya</taxon>
        <taxon>Ascomycota</taxon>
        <taxon>Pezizomycotina</taxon>
        <taxon>Eurotiomycetes</taxon>
        <taxon>Eurotiomycetidae</taxon>
        <taxon>Eurotiales</taxon>
        <taxon>Aspergillaceae</taxon>
        <taxon>Penicillium</taxon>
    </lineage>
</organism>
<dbReference type="Pfam" id="PF00176">
    <property type="entry name" value="SNF2-rel_dom"/>
    <property type="match status" value="1"/>
</dbReference>
<feature type="domain" description="SNF2 N-terminal" evidence="4">
    <location>
        <begin position="179"/>
        <end position="210"/>
    </location>
</feature>
<dbReference type="EMBL" id="MLQL01000035">
    <property type="protein sequence ID" value="OQE14855.1"/>
    <property type="molecule type" value="Genomic_DNA"/>
</dbReference>
<dbReference type="Gene3D" id="3.40.50.10810">
    <property type="entry name" value="Tandem AAA-ATPase domain"/>
    <property type="match status" value="1"/>
</dbReference>
<evidence type="ECO:0000313" key="6">
    <source>
        <dbReference type="Proteomes" id="UP000191342"/>
    </source>
</evidence>
<keyword evidence="2" id="KW-0067">ATP-binding</keyword>
<dbReference type="OrthoDB" id="4367986at2759"/>
<accession>A0A1V6SLB5</accession>
<evidence type="ECO:0000256" key="1">
    <source>
        <dbReference type="ARBA" id="ARBA00022741"/>
    </source>
</evidence>